<evidence type="ECO:0000313" key="2">
    <source>
        <dbReference type="EMBL" id="KAK0602020.1"/>
    </source>
</evidence>
<keyword evidence="3" id="KW-1185">Reference proteome</keyword>
<evidence type="ECO:0000256" key="1">
    <source>
        <dbReference type="SAM" id="MobiDB-lite"/>
    </source>
</evidence>
<organism evidence="2 3">
    <name type="scientific">Acer saccharum</name>
    <name type="common">Sugar maple</name>
    <dbReference type="NCBI Taxonomy" id="4024"/>
    <lineage>
        <taxon>Eukaryota</taxon>
        <taxon>Viridiplantae</taxon>
        <taxon>Streptophyta</taxon>
        <taxon>Embryophyta</taxon>
        <taxon>Tracheophyta</taxon>
        <taxon>Spermatophyta</taxon>
        <taxon>Magnoliopsida</taxon>
        <taxon>eudicotyledons</taxon>
        <taxon>Gunneridae</taxon>
        <taxon>Pentapetalae</taxon>
        <taxon>rosids</taxon>
        <taxon>malvids</taxon>
        <taxon>Sapindales</taxon>
        <taxon>Sapindaceae</taxon>
        <taxon>Hippocastanoideae</taxon>
        <taxon>Acereae</taxon>
        <taxon>Acer</taxon>
    </lineage>
</organism>
<gene>
    <name evidence="2" type="ORF">LWI29_029643</name>
</gene>
<protein>
    <submittedName>
        <fullName evidence="2">Uncharacterized protein</fullName>
    </submittedName>
</protein>
<feature type="compositionally biased region" description="Basic residues" evidence="1">
    <location>
        <begin position="69"/>
        <end position="79"/>
    </location>
</feature>
<dbReference type="AlphaFoldDB" id="A0AA39W3A0"/>
<reference evidence="2" key="1">
    <citation type="journal article" date="2022" name="Plant J.">
        <title>Strategies of tolerance reflected in two North American maple genomes.</title>
        <authorList>
            <person name="McEvoy S.L."/>
            <person name="Sezen U.U."/>
            <person name="Trouern-Trend A."/>
            <person name="McMahon S.M."/>
            <person name="Schaberg P.G."/>
            <person name="Yang J."/>
            <person name="Wegrzyn J.L."/>
            <person name="Swenson N.G."/>
        </authorList>
    </citation>
    <scope>NUCLEOTIDE SEQUENCE</scope>
    <source>
        <strain evidence="2">NS2018</strain>
    </source>
</reference>
<sequence length="79" mass="9062">MKKASFWAKELENRLDLVDKRVASEGPKDETNESTTLLISERLNELKKASGDSTSRRRPAEDDRSTTNGRRRKCLRLQA</sequence>
<proteinExistence type="predicted"/>
<reference evidence="2" key="2">
    <citation type="submission" date="2023-06" db="EMBL/GenBank/DDBJ databases">
        <authorList>
            <person name="Swenson N.G."/>
            <person name="Wegrzyn J.L."/>
            <person name="Mcevoy S.L."/>
        </authorList>
    </citation>
    <scope>NUCLEOTIDE SEQUENCE</scope>
    <source>
        <strain evidence="2">NS2018</strain>
        <tissue evidence="2">Leaf</tissue>
    </source>
</reference>
<dbReference type="Proteomes" id="UP001168877">
    <property type="component" value="Unassembled WGS sequence"/>
</dbReference>
<comment type="caution">
    <text evidence="2">The sequence shown here is derived from an EMBL/GenBank/DDBJ whole genome shotgun (WGS) entry which is preliminary data.</text>
</comment>
<accession>A0AA39W3A0</accession>
<feature type="compositionally biased region" description="Basic and acidic residues" evidence="1">
    <location>
        <begin position="45"/>
        <end position="65"/>
    </location>
</feature>
<evidence type="ECO:0000313" key="3">
    <source>
        <dbReference type="Proteomes" id="UP001168877"/>
    </source>
</evidence>
<name>A0AA39W3A0_ACESA</name>
<feature type="region of interest" description="Disordered" evidence="1">
    <location>
        <begin position="45"/>
        <end position="79"/>
    </location>
</feature>
<dbReference type="EMBL" id="JAUESC010000003">
    <property type="protein sequence ID" value="KAK0602020.1"/>
    <property type="molecule type" value="Genomic_DNA"/>
</dbReference>